<name>Q6UDZ3_HCMV</name>
<evidence type="ECO:0000313" key="1">
    <source>
        <dbReference type="EMBL" id="AAR12154.1"/>
    </source>
</evidence>
<sequence length="227" mass="23800">MAAAQQRGGGRATKTAAPMVARGHGCSSATAAFHLLGLTLRVRSRTAGGGRRRGTIFIGPAQGIGKRRVVHLGERVRGRGHSRRAAAGGRGRRGSTAGFDFFTLFFLAIRDHDTAGGIDNLVAVLDGKVGLGLDVFLFDEGQHDRRGRHGRFNNHLERTRGFARFLTRAELGSSGCPGERSVSNRDAGGGRLVKRGAANAARVGCQRGAGATGIDTGMIDSLGEDVT</sequence>
<reference evidence="1" key="1">
    <citation type="journal article" date="2003" name="Proc. Natl. Acad. Sci. U.S.A.">
        <title>Reevaluation of human cytomegalovirus coding potential.</title>
        <authorList>
            <person name="Murphy E."/>
            <person name="Rigoutsos I."/>
            <person name="Shibuya T."/>
            <person name="Shenk T.E."/>
        </authorList>
    </citation>
    <scope>NUCLEOTIDE SEQUENCE</scope>
</reference>
<reference evidence="1" key="2">
    <citation type="submission" date="2003-08" db="EMBL/GenBank/DDBJ databases">
        <authorList>
            <person name="Murphy E.A."/>
            <person name="Shenk T."/>
        </authorList>
    </citation>
    <scope>NUCLEOTIDE SEQUENCE</scope>
</reference>
<dbReference type="EMBL" id="AY372068">
    <property type="protein sequence ID" value="AAR12154.1"/>
    <property type="molecule type" value="Genomic_DNA"/>
</dbReference>
<accession>Q6UDZ3</accession>
<proteinExistence type="predicted"/>
<protein>
    <submittedName>
        <fullName evidence="1">Putative ORF9</fullName>
    </submittedName>
</protein>
<organism evidence="1">
    <name type="scientific">Human cytomegalovirus</name>
    <name type="common">HHV-5</name>
    <name type="synonym">Human herpesvirus 5</name>
    <dbReference type="NCBI Taxonomy" id="10359"/>
    <lineage>
        <taxon>Viruses</taxon>
        <taxon>Duplodnaviria</taxon>
        <taxon>Heunggongvirae</taxon>
        <taxon>Peploviricota</taxon>
        <taxon>Herviviricetes</taxon>
        <taxon>Herpesvirales</taxon>
        <taxon>Orthoherpesviridae</taxon>
        <taxon>Betaherpesvirinae</taxon>
        <taxon>Cytomegalovirus</taxon>
        <taxon>Cytomegalovirus humanbeta5</taxon>
    </lineage>
</organism>
<organismHost>
    <name type="scientific">Homo sapiens</name>
    <name type="common">Human</name>
    <dbReference type="NCBI Taxonomy" id="9606"/>
</organismHost>